<dbReference type="HOGENOM" id="CLU_053909_0_0_1"/>
<dbReference type="GeneID" id="19243932"/>
<dbReference type="OMA" id="QIHEREP"/>
<evidence type="ECO:0008006" key="3">
    <source>
        <dbReference type="Google" id="ProtNLM"/>
    </source>
</evidence>
<name>U1GSB9_ENDPU</name>
<organism evidence="1 2">
    <name type="scientific">Endocarpon pusillum (strain Z07020 / HMAS-L-300199)</name>
    <name type="common">Lichen-forming fungus</name>
    <dbReference type="NCBI Taxonomy" id="1263415"/>
    <lineage>
        <taxon>Eukaryota</taxon>
        <taxon>Fungi</taxon>
        <taxon>Dikarya</taxon>
        <taxon>Ascomycota</taxon>
        <taxon>Pezizomycotina</taxon>
        <taxon>Eurotiomycetes</taxon>
        <taxon>Chaetothyriomycetidae</taxon>
        <taxon>Verrucariales</taxon>
        <taxon>Verrucariaceae</taxon>
        <taxon>Endocarpon</taxon>
    </lineage>
</organism>
<dbReference type="EMBL" id="KE720860">
    <property type="protein sequence ID" value="ERF74891.1"/>
    <property type="molecule type" value="Genomic_DNA"/>
</dbReference>
<dbReference type="PANTHER" id="PTHR46082:SF6">
    <property type="entry name" value="AAA+ ATPASE DOMAIN-CONTAINING PROTEIN-RELATED"/>
    <property type="match status" value="1"/>
</dbReference>
<gene>
    <name evidence="1" type="ORF">EPUS_09097</name>
</gene>
<dbReference type="InterPro" id="IPR053137">
    <property type="entry name" value="NLR-like"/>
</dbReference>
<dbReference type="Proteomes" id="UP000019373">
    <property type="component" value="Unassembled WGS sequence"/>
</dbReference>
<reference evidence="2" key="1">
    <citation type="journal article" date="2014" name="BMC Genomics">
        <title>Genome characteristics reveal the impact of lichenization on lichen-forming fungus Endocarpon pusillum Hedwig (Verrucariales, Ascomycota).</title>
        <authorList>
            <person name="Wang Y.-Y."/>
            <person name="Liu B."/>
            <person name="Zhang X.-Y."/>
            <person name="Zhou Q.-M."/>
            <person name="Zhang T."/>
            <person name="Li H."/>
            <person name="Yu Y.-F."/>
            <person name="Zhang X.-L."/>
            <person name="Hao X.-Y."/>
            <person name="Wang M."/>
            <person name="Wang L."/>
            <person name="Wei J.-C."/>
        </authorList>
    </citation>
    <scope>NUCLEOTIDE SEQUENCE [LARGE SCALE GENOMIC DNA]</scope>
    <source>
        <strain evidence="2">Z07020 / HMAS-L-300199</strain>
    </source>
</reference>
<dbReference type="Gene3D" id="1.25.40.10">
    <property type="entry name" value="Tetratricopeptide repeat domain"/>
    <property type="match status" value="1"/>
</dbReference>
<proteinExistence type="predicted"/>
<dbReference type="RefSeq" id="XP_007787778.1">
    <property type="nucleotide sequence ID" value="XM_007789588.1"/>
</dbReference>
<dbReference type="OrthoDB" id="1577640at2759"/>
<dbReference type="Pfam" id="PF13424">
    <property type="entry name" value="TPR_12"/>
    <property type="match status" value="1"/>
</dbReference>
<evidence type="ECO:0000313" key="2">
    <source>
        <dbReference type="Proteomes" id="UP000019373"/>
    </source>
</evidence>
<evidence type="ECO:0000313" key="1">
    <source>
        <dbReference type="EMBL" id="ERF74891.1"/>
    </source>
</evidence>
<dbReference type="PANTHER" id="PTHR46082">
    <property type="entry name" value="ATP/GTP-BINDING PROTEIN-RELATED"/>
    <property type="match status" value="1"/>
</dbReference>
<accession>U1GSB9</accession>
<dbReference type="InterPro" id="IPR011990">
    <property type="entry name" value="TPR-like_helical_dom_sf"/>
</dbReference>
<protein>
    <recommendedName>
        <fullName evidence="3">MalT-like TPR region domain-containing protein</fullName>
    </recommendedName>
</protein>
<keyword evidence="2" id="KW-1185">Reference proteome</keyword>
<sequence>MAVDLVVRDVIELQALGRDEAKTLLQKSLIDPDMVGNKEPAVAELLDELADLPLAIVQAAAYLNTNTTTMPRYLRLLRNTEQDMVSLMSAEFRDSARYEGATNAVASTWLVSFEQIRKYDEIAAGLLAYVSCIEPKAIPRSILPTVQPEARMETAIGTLCGYAFLTRRAEDETFDVHRLVHLGMRIWGRHHGDASTETRKAMQHLAGIFPSDHFEKRKLWREYLPHAVRLLQEQEEEEEEEPKKYELCISVGRCLQADGRVREAVDFLEQAWRWRCSNMDEKHSDRLLSQYTLAIAYQADGQVGMAVELLEHVVAVEAKVLAEDHPSRLASQHELAITYQADGQVSKAVELLEHVVTIEAKVLTEDHPDRLASQHELAIAYKADGQVNKTTDGLSRDGGVA</sequence>
<dbReference type="eggNOG" id="KOG1840">
    <property type="taxonomic scope" value="Eukaryota"/>
</dbReference>
<dbReference type="AlphaFoldDB" id="U1GSB9"/>
<dbReference type="SUPFAM" id="SSF48452">
    <property type="entry name" value="TPR-like"/>
    <property type="match status" value="1"/>
</dbReference>